<protein>
    <submittedName>
        <fullName evidence="1">Aminotransferase class I/II-fold pyridoxal phosphate-dependent enzyme</fullName>
    </submittedName>
</protein>
<dbReference type="PANTHER" id="PTHR43799">
    <property type="entry name" value="AMINOTRANSFERASE, PUTATIVE-RELATED"/>
    <property type="match status" value="1"/>
</dbReference>
<evidence type="ECO:0000313" key="1">
    <source>
        <dbReference type="EMBL" id="MDC0678385.1"/>
    </source>
</evidence>
<keyword evidence="1" id="KW-0032">Aminotransferase</keyword>
<keyword evidence="2" id="KW-1185">Reference proteome</keyword>
<name>A0ABT5BXR3_9BACT</name>
<dbReference type="Gene3D" id="3.40.640.10">
    <property type="entry name" value="Type I PLP-dependent aspartate aminotransferase-like (Major domain)"/>
    <property type="match status" value="1"/>
</dbReference>
<accession>A0ABT5BXR3</accession>
<evidence type="ECO:0000313" key="2">
    <source>
        <dbReference type="Proteomes" id="UP001217485"/>
    </source>
</evidence>
<proteinExistence type="predicted"/>
<dbReference type="SUPFAM" id="SSF53383">
    <property type="entry name" value="PLP-dependent transferases"/>
    <property type="match status" value="1"/>
</dbReference>
<dbReference type="InterPro" id="IPR015422">
    <property type="entry name" value="PyrdxlP-dep_Trfase_small"/>
</dbReference>
<sequence length="425" mass="45880">MTELRSLSPDALASLTRELEARFAAFEARGLKLDMTRGKPSSEQLDLANGMLALPGAGDLIASDGSDTRNYGGLDGLPEMKAIFAEMLEVPSEQVIVGGNSSLTMMHDAVVRALVHGVPDGSGPWAKQPKVKFLCPSPGYDRHFAICEHHGIEMITVDLRDDGPDMDQVEKLVAEDAAIKGMWSVPKYSNPTGTTYSPEVVRRLAAMKTAAPDFRLFWDNAYAVHDLYAEGDKLANIVPACQSAGHPNRPFVFASTSKISFAGAGVAAMASSPANVADAKKHLGIQTIGPDKVNQLRHVRFYKDYKGLLSHMQRHAELMRPKFEAVTTTFERELGGKGIASWTSPRGGYFVSLDTLDGCAKEVVRLANKAGVKLTGAGATYPYGRDPRDRNIRVAPSMPPLDQIRVAMDVVAVCVQLASVRKLAG</sequence>
<dbReference type="InterPro" id="IPR024551">
    <property type="entry name" value="AspAT_Ic"/>
</dbReference>
<reference evidence="1 2" key="1">
    <citation type="submission" date="2023-01" db="EMBL/GenBank/DDBJ databases">
        <title>Minimal conservation of predation-associated metabolite biosynthetic gene clusters underscores biosynthetic potential of Myxococcota including descriptions for ten novel species: Archangium lansinium sp. nov., Myxococcus landrumus sp. nov., Nannocystis bai.</title>
        <authorList>
            <person name="Ahearne A."/>
            <person name="Stevens C."/>
            <person name="Dowd S."/>
        </authorList>
    </citation>
    <scope>NUCLEOTIDE SEQUENCE [LARGE SCALE GENOMIC DNA]</scope>
    <source>
        <strain evidence="1 2">WIWO2</strain>
    </source>
</reference>
<keyword evidence="1" id="KW-0808">Transferase</keyword>
<dbReference type="Proteomes" id="UP001217485">
    <property type="component" value="Unassembled WGS sequence"/>
</dbReference>
<dbReference type="PANTHER" id="PTHR43799:SF1">
    <property type="entry name" value="ASPARTATE AMINOTRANSFERASE"/>
    <property type="match status" value="1"/>
</dbReference>
<dbReference type="Pfam" id="PF12897">
    <property type="entry name" value="Asp_aminotransf"/>
    <property type="match status" value="1"/>
</dbReference>
<dbReference type="Gene3D" id="3.90.1150.10">
    <property type="entry name" value="Aspartate Aminotransferase, domain 1"/>
    <property type="match status" value="1"/>
</dbReference>
<dbReference type="InterPro" id="IPR015421">
    <property type="entry name" value="PyrdxlP-dep_Trfase_major"/>
</dbReference>
<dbReference type="CDD" id="cd00609">
    <property type="entry name" value="AAT_like"/>
    <property type="match status" value="1"/>
</dbReference>
<dbReference type="InterPro" id="IPR015424">
    <property type="entry name" value="PyrdxlP-dep_Trfase"/>
</dbReference>
<dbReference type="RefSeq" id="WP_272095196.1">
    <property type="nucleotide sequence ID" value="NZ_JAQNDK010000001.1"/>
</dbReference>
<dbReference type="EMBL" id="JAQNDK010000001">
    <property type="protein sequence ID" value="MDC0678385.1"/>
    <property type="molecule type" value="Genomic_DNA"/>
</dbReference>
<gene>
    <name evidence="1" type="ORF">POL72_11635</name>
</gene>
<comment type="caution">
    <text evidence="1">The sequence shown here is derived from an EMBL/GenBank/DDBJ whole genome shotgun (WGS) entry which is preliminary data.</text>
</comment>
<organism evidence="1 2">
    <name type="scientific">Sorangium atrum</name>
    <dbReference type="NCBI Taxonomy" id="2995308"/>
    <lineage>
        <taxon>Bacteria</taxon>
        <taxon>Pseudomonadati</taxon>
        <taxon>Myxococcota</taxon>
        <taxon>Polyangia</taxon>
        <taxon>Polyangiales</taxon>
        <taxon>Polyangiaceae</taxon>
        <taxon>Sorangium</taxon>
    </lineage>
</organism>
<dbReference type="GO" id="GO:0008483">
    <property type="term" value="F:transaminase activity"/>
    <property type="evidence" value="ECO:0007669"/>
    <property type="project" value="UniProtKB-KW"/>
</dbReference>